<proteinExistence type="predicted"/>
<evidence type="ECO:0000313" key="1">
    <source>
        <dbReference type="EMBL" id="MFM9329691.1"/>
    </source>
</evidence>
<protein>
    <submittedName>
        <fullName evidence="1">Uncharacterized protein</fullName>
    </submittedName>
</protein>
<name>A0ACC7NY39_9BACL</name>
<organism evidence="1 2">
    <name type="scientific">Paenibacillus mesotrionivorans</name>
    <dbReference type="NCBI Taxonomy" id="3160968"/>
    <lineage>
        <taxon>Bacteria</taxon>
        <taxon>Bacillati</taxon>
        <taxon>Bacillota</taxon>
        <taxon>Bacilli</taxon>
        <taxon>Bacillales</taxon>
        <taxon>Paenibacillaceae</taxon>
        <taxon>Paenibacillus</taxon>
    </lineage>
</organism>
<dbReference type="EMBL" id="JBJURJ010000009">
    <property type="protein sequence ID" value="MFM9329691.1"/>
    <property type="molecule type" value="Genomic_DNA"/>
</dbReference>
<reference evidence="1" key="1">
    <citation type="submission" date="2024-12" db="EMBL/GenBank/DDBJ databases">
        <authorList>
            <person name="Wu N."/>
        </authorList>
    </citation>
    <scope>NUCLEOTIDE SEQUENCE</scope>
    <source>
        <strain evidence="1">P15</strain>
    </source>
</reference>
<keyword evidence="2" id="KW-1185">Reference proteome</keyword>
<comment type="caution">
    <text evidence="1">The sequence shown here is derived from an EMBL/GenBank/DDBJ whole genome shotgun (WGS) entry which is preliminary data.</text>
</comment>
<accession>A0ACC7NY39</accession>
<gene>
    <name evidence="1" type="ORF">ACI1P1_15455</name>
</gene>
<sequence>MQHHEAFNLCQEHMNKYVRLHMQDGAVYDGIIEKVDEEHVYIAAPVMEEEEAMRAPYPGIGGGVGPGGPGFGPGGPGFGGPGPWGPGPRPGPWGPGPWGPGPWGPGPWVGPGPWFGPGYWPYPRFRRYGLPLAGLAALSLFPYWI</sequence>
<dbReference type="Proteomes" id="UP001631969">
    <property type="component" value="Unassembled WGS sequence"/>
</dbReference>
<evidence type="ECO:0000313" key="2">
    <source>
        <dbReference type="Proteomes" id="UP001631969"/>
    </source>
</evidence>